<gene>
    <name evidence="2" type="ORF">XNOV1_A010839</name>
</gene>
<dbReference type="Proteomes" id="UP001178508">
    <property type="component" value="Chromosome 4"/>
</dbReference>
<keyword evidence="3" id="KW-1185">Reference proteome</keyword>
<evidence type="ECO:0000313" key="3">
    <source>
        <dbReference type="Proteomes" id="UP001178508"/>
    </source>
</evidence>
<evidence type="ECO:0000256" key="1">
    <source>
        <dbReference type="SAM" id="MobiDB-lite"/>
    </source>
</evidence>
<accession>A0AAV1F289</accession>
<feature type="compositionally biased region" description="Basic and acidic residues" evidence="1">
    <location>
        <begin position="1"/>
        <end position="16"/>
    </location>
</feature>
<reference evidence="2" key="1">
    <citation type="submission" date="2023-08" db="EMBL/GenBank/DDBJ databases">
        <authorList>
            <person name="Alioto T."/>
            <person name="Alioto T."/>
            <person name="Gomez Garrido J."/>
        </authorList>
    </citation>
    <scope>NUCLEOTIDE SEQUENCE</scope>
</reference>
<organism evidence="2 3">
    <name type="scientific">Xyrichtys novacula</name>
    <name type="common">Pearly razorfish</name>
    <name type="synonym">Hemipteronotus novacula</name>
    <dbReference type="NCBI Taxonomy" id="13765"/>
    <lineage>
        <taxon>Eukaryota</taxon>
        <taxon>Metazoa</taxon>
        <taxon>Chordata</taxon>
        <taxon>Craniata</taxon>
        <taxon>Vertebrata</taxon>
        <taxon>Euteleostomi</taxon>
        <taxon>Actinopterygii</taxon>
        <taxon>Neopterygii</taxon>
        <taxon>Teleostei</taxon>
        <taxon>Neoteleostei</taxon>
        <taxon>Acanthomorphata</taxon>
        <taxon>Eupercaria</taxon>
        <taxon>Labriformes</taxon>
        <taxon>Labridae</taxon>
        <taxon>Xyrichtys</taxon>
    </lineage>
</organism>
<sequence>MTPREEKMSPDQRWPEETASTLNQKNKEMKPDQGTLTLKSTGYRQTHNKDCQKQQWIKTSSIYAKLLRAILTETRKDFMMMFNFWASGTLYSLPDGRTCEERWSKFEDIMLAEKTEIRNCYPTNKEPKKTTGATTDKRPNEQKKTDNKRKMAAMKKETNSAVDQLKDGTVFFRVESFLPSTLQETTTTKKNMATSKLGLAPCTAKTQVMKIISKSSNP</sequence>
<dbReference type="AlphaFoldDB" id="A0AAV1F289"/>
<dbReference type="EMBL" id="OY660867">
    <property type="protein sequence ID" value="CAJ1055168.1"/>
    <property type="molecule type" value="Genomic_DNA"/>
</dbReference>
<feature type="compositionally biased region" description="Basic and acidic residues" evidence="1">
    <location>
        <begin position="125"/>
        <end position="149"/>
    </location>
</feature>
<proteinExistence type="predicted"/>
<protein>
    <submittedName>
        <fullName evidence="2">Uncharacterized protein</fullName>
    </submittedName>
</protein>
<evidence type="ECO:0000313" key="2">
    <source>
        <dbReference type="EMBL" id="CAJ1055168.1"/>
    </source>
</evidence>
<name>A0AAV1F289_XYRNO</name>
<feature type="region of interest" description="Disordered" evidence="1">
    <location>
        <begin position="122"/>
        <end position="149"/>
    </location>
</feature>
<feature type="region of interest" description="Disordered" evidence="1">
    <location>
        <begin position="1"/>
        <end position="35"/>
    </location>
</feature>